<reference evidence="2 3" key="1">
    <citation type="submission" date="2015-07" db="EMBL/GenBank/DDBJ databases">
        <title>The genome of Pseudoloma neurophilia, a relevant intracellular parasite of the zebrafish.</title>
        <authorList>
            <person name="Ndikumana S."/>
            <person name="Pelin A."/>
            <person name="Sanders J."/>
            <person name="Corradi N."/>
        </authorList>
    </citation>
    <scope>NUCLEOTIDE SEQUENCE [LARGE SCALE GENOMIC DNA]</scope>
    <source>
        <strain evidence="2 3">MK1</strain>
    </source>
</reference>
<feature type="transmembrane region" description="Helical" evidence="1">
    <location>
        <begin position="196"/>
        <end position="217"/>
    </location>
</feature>
<organism evidence="2 3">
    <name type="scientific">Pseudoloma neurophilia</name>
    <dbReference type="NCBI Taxonomy" id="146866"/>
    <lineage>
        <taxon>Eukaryota</taxon>
        <taxon>Fungi</taxon>
        <taxon>Fungi incertae sedis</taxon>
        <taxon>Microsporidia</taxon>
        <taxon>Pseudoloma</taxon>
    </lineage>
</organism>
<gene>
    <name evidence="2" type="ORF">M153_43010001305</name>
</gene>
<keyword evidence="3" id="KW-1185">Reference proteome</keyword>
<dbReference type="Proteomes" id="UP000051530">
    <property type="component" value="Unassembled WGS sequence"/>
</dbReference>
<keyword evidence="1" id="KW-0472">Membrane</keyword>
<comment type="caution">
    <text evidence="2">The sequence shown here is derived from an EMBL/GenBank/DDBJ whole genome shotgun (WGS) entry which is preliminary data.</text>
</comment>
<feature type="transmembrane region" description="Helical" evidence="1">
    <location>
        <begin position="328"/>
        <end position="348"/>
    </location>
</feature>
<keyword evidence="1" id="KW-1133">Transmembrane helix</keyword>
<feature type="transmembrane region" description="Helical" evidence="1">
    <location>
        <begin position="274"/>
        <end position="294"/>
    </location>
</feature>
<protein>
    <submittedName>
        <fullName evidence="2">Major Facilitator Superfamily (MFS)</fullName>
    </submittedName>
</protein>
<dbReference type="AlphaFoldDB" id="A0A0R0LYU3"/>
<feature type="transmembrane region" description="Helical" evidence="1">
    <location>
        <begin position="300"/>
        <end position="321"/>
    </location>
</feature>
<evidence type="ECO:0000313" key="3">
    <source>
        <dbReference type="Proteomes" id="UP000051530"/>
    </source>
</evidence>
<feature type="transmembrane region" description="Helical" evidence="1">
    <location>
        <begin position="360"/>
        <end position="380"/>
    </location>
</feature>
<feature type="transmembrane region" description="Helical" evidence="1">
    <location>
        <begin position="392"/>
        <end position="412"/>
    </location>
</feature>
<dbReference type="OrthoDB" id="2191737at2759"/>
<dbReference type="InterPro" id="IPR036259">
    <property type="entry name" value="MFS_trans_sf"/>
</dbReference>
<dbReference type="VEuPathDB" id="MicrosporidiaDB:M153_43010001305"/>
<feature type="transmembrane region" description="Helical" evidence="1">
    <location>
        <begin position="237"/>
        <end position="262"/>
    </location>
</feature>
<sequence>MIRRIFIFHALKFFSPIVPFITPYFIEQKKIPNARFHSEVIPCFFISSFIATIIGPFFIEYFGEKPVLIVEAFLEIIFLVCFFFIPTNGILPLIVITCLHGANTSLGVLTKRLIFAEGGVKAVVNSTFNMIKRSSSILSGLVGQDLFFSSGNYVPSLILSILTSSLAGIVSFFLISPENKKSEHVGTIPLFSNQTIFFSAIYIVGSTVYIAFSVYSASVFIERRKNGNMSSNMFGRLLYYLLSPLRIFSFLFLKFLSLFMSADFIPKYDNEKLIFGYIDAIARCMSITSAFFICKNDYTLVTHSIVLLIMVIPTIFITFFIGRMTSLFSTYILFIFGTTCANSVLILAQNGLNNVERMSVCIGINLTIANIIHMTINYYCKYKKYPAYKKMTCYMISTLLLLVPAVVFWLYIGRFVSEE</sequence>
<proteinExistence type="predicted"/>
<feature type="transmembrane region" description="Helical" evidence="1">
    <location>
        <begin position="6"/>
        <end position="26"/>
    </location>
</feature>
<feature type="transmembrane region" description="Helical" evidence="1">
    <location>
        <begin position="153"/>
        <end position="175"/>
    </location>
</feature>
<accession>A0A0R0LYU3</accession>
<dbReference type="Gene3D" id="1.20.1250.20">
    <property type="entry name" value="MFS general substrate transporter like domains"/>
    <property type="match status" value="1"/>
</dbReference>
<name>A0A0R0LYU3_9MICR</name>
<dbReference type="SUPFAM" id="SSF103473">
    <property type="entry name" value="MFS general substrate transporter"/>
    <property type="match status" value="1"/>
</dbReference>
<evidence type="ECO:0000256" key="1">
    <source>
        <dbReference type="SAM" id="Phobius"/>
    </source>
</evidence>
<evidence type="ECO:0000313" key="2">
    <source>
        <dbReference type="EMBL" id="KRH92574.1"/>
    </source>
</evidence>
<dbReference type="EMBL" id="LGUB01000823">
    <property type="protein sequence ID" value="KRH92574.1"/>
    <property type="molecule type" value="Genomic_DNA"/>
</dbReference>
<keyword evidence="1" id="KW-0812">Transmembrane</keyword>
<feature type="transmembrane region" description="Helical" evidence="1">
    <location>
        <begin position="38"/>
        <end position="59"/>
    </location>
</feature>
<feature type="transmembrane region" description="Helical" evidence="1">
    <location>
        <begin position="65"/>
        <end position="85"/>
    </location>
</feature>